<dbReference type="EMBL" id="CP129968">
    <property type="protein sequence ID" value="WNB17702.1"/>
    <property type="molecule type" value="Genomic_DNA"/>
</dbReference>
<dbReference type="EMBL" id="CP129970">
    <property type="protein sequence ID" value="WMN05927.1"/>
    <property type="molecule type" value="Genomic_DNA"/>
</dbReference>
<organism evidence="4">
    <name type="scientific">Marivirga arenosa</name>
    <dbReference type="NCBI Taxonomy" id="3059076"/>
    <lineage>
        <taxon>Bacteria</taxon>
        <taxon>Pseudomonadati</taxon>
        <taxon>Bacteroidota</taxon>
        <taxon>Cytophagia</taxon>
        <taxon>Cytophagales</taxon>
        <taxon>Marivirgaceae</taxon>
        <taxon>Marivirga</taxon>
    </lineage>
</organism>
<dbReference type="GO" id="GO:0016787">
    <property type="term" value="F:hydrolase activity"/>
    <property type="evidence" value="ECO:0007669"/>
    <property type="project" value="UniProtKB-KW"/>
</dbReference>
<dbReference type="SUPFAM" id="SSF53474">
    <property type="entry name" value="alpha/beta-Hydrolases"/>
    <property type="match status" value="1"/>
</dbReference>
<evidence type="ECO:0000259" key="2">
    <source>
        <dbReference type="Pfam" id="PF00561"/>
    </source>
</evidence>
<name>A0AA51ZVW8_9BACT</name>
<gene>
    <name evidence="4" type="ORF">QYS47_16150</name>
    <name evidence="3" type="ORF">QYS48_02515</name>
</gene>
<proteinExistence type="predicted"/>
<evidence type="ECO:0000256" key="1">
    <source>
        <dbReference type="ARBA" id="ARBA00022801"/>
    </source>
</evidence>
<dbReference type="KEGG" id="marp:QYS47_16150"/>
<dbReference type="RefSeq" id="WP_308355609.1">
    <property type="nucleotide sequence ID" value="NZ_CP129968.2"/>
</dbReference>
<dbReference type="InterPro" id="IPR000639">
    <property type="entry name" value="Epox_hydrolase-like"/>
</dbReference>
<dbReference type="PRINTS" id="PR00412">
    <property type="entry name" value="EPOXHYDRLASE"/>
</dbReference>
<keyword evidence="1 4" id="KW-0378">Hydrolase</keyword>
<evidence type="ECO:0000313" key="3">
    <source>
        <dbReference type="EMBL" id="WMN05927.1"/>
    </source>
</evidence>
<dbReference type="PRINTS" id="PR00111">
    <property type="entry name" value="ABHYDROLASE"/>
</dbReference>
<accession>A0AA51ZVW8</accession>
<dbReference type="InterPro" id="IPR029058">
    <property type="entry name" value="AB_hydrolase_fold"/>
</dbReference>
<evidence type="ECO:0000313" key="4">
    <source>
        <dbReference type="EMBL" id="WNB17702.1"/>
    </source>
</evidence>
<sequence>MKLNYKELGDSGQPLIILHGLFGSSDNWMTIGRKLSEKFKVYLVDQRNHGDSPHNEVHNYEVMASDLAEFIKDHQIENPHIIGHSMGGKTAMHFAVEHPDLFDKLIIVDIAPKAYPVHHDTILEGLCSLKLDELKSRGDADKQLAEFVPEKGVRQFLLKNLTRNQDKEFEWKINLPILEKNIEVVGKGLEKRLATEKDVLFIGGKNSHYIKSEDYIAINNFFPNAKIEMVEGAGHWIHAEKPEEFLALIEDFLK</sequence>
<feature type="domain" description="AB hydrolase-1" evidence="2">
    <location>
        <begin position="14"/>
        <end position="113"/>
    </location>
</feature>
<dbReference type="Gene3D" id="3.40.50.1820">
    <property type="entry name" value="alpha/beta hydrolase"/>
    <property type="match status" value="1"/>
</dbReference>
<protein>
    <submittedName>
        <fullName evidence="4">Alpha/beta fold hydrolase</fullName>
    </submittedName>
</protein>
<dbReference type="Proteomes" id="UP001244443">
    <property type="component" value="Chromosome"/>
</dbReference>
<evidence type="ECO:0000313" key="5">
    <source>
        <dbReference type="Proteomes" id="UP001244443"/>
    </source>
</evidence>
<accession>A0AA51N4E4</accession>
<dbReference type="Pfam" id="PF00561">
    <property type="entry name" value="Abhydrolase_1"/>
    <property type="match status" value="1"/>
</dbReference>
<dbReference type="PANTHER" id="PTHR46118:SF4">
    <property type="entry name" value="PROTEIN ABHD11"/>
    <property type="match status" value="1"/>
</dbReference>
<dbReference type="InterPro" id="IPR000073">
    <property type="entry name" value="AB_hydrolase_1"/>
</dbReference>
<dbReference type="Proteomes" id="UP001232019">
    <property type="component" value="Chromosome"/>
</dbReference>
<dbReference type="AlphaFoldDB" id="A0AA51ZVW8"/>
<reference evidence="4 5" key="1">
    <citation type="submission" date="2023-08" db="EMBL/GenBank/DDBJ databases">
        <title>Comparative genomics and taxonomic characterization of three novel marine species of genus Marivirga.</title>
        <authorList>
            <person name="Muhammad N."/>
            <person name="Kim S.-G."/>
        </authorList>
    </citation>
    <scope>NUCLEOTIDE SEQUENCE</scope>
    <source>
        <strain evidence="3 5">ABR2-2</strain>
        <strain evidence="4">BKB1-2</strain>
    </source>
</reference>
<keyword evidence="5" id="KW-1185">Reference proteome</keyword>
<dbReference type="PANTHER" id="PTHR46118">
    <property type="entry name" value="PROTEIN ABHD11"/>
    <property type="match status" value="1"/>
</dbReference>